<feature type="transmembrane region" description="Helical" evidence="1">
    <location>
        <begin position="20"/>
        <end position="35"/>
    </location>
</feature>
<reference evidence="2 3" key="1">
    <citation type="submission" date="2020-08" db="EMBL/GenBank/DDBJ databases">
        <title>Genome public.</title>
        <authorList>
            <person name="Liu C."/>
            <person name="Sun Q."/>
        </authorList>
    </citation>
    <scope>NUCLEOTIDE SEQUENCE [LARGE SCALE GENOMIC DNA]</scope>
    <source>
        <strain evidence="2 3">M29</strain>
    </source>
</reference>
<dbReference type="Proteomes" id="UP000649826">
    <property type="component" value="Unassembled WGS sequence"/>
</dbReference>
<comment type="caution">
    <text evidence="2">The sequence shown here is derived from an EMBL/GenBank/DDBJ whole genome shotgun (WGS) entry which is preliminary data.</text>
</comment>
<proteinExistence type="predicted"/>
<keyword evidence="1" id="KW-0812">Transmembrane</keyword>
<dbReference type="EMBL" id="JACOQG010000033">
    <property type="protein sequence ID" value="MBC5780893.1"/>
    <property type="molecule type" value="Genomic_DNA"/>
</dbReference>
<protein>
    <recommendedName>
        <fullName evidence="4">Mannosyltransferase</fullName>
    </recommendedName>
</protein>
<keyword evidence="3" id="KW-1185">Reference proteome</keyword>
<evidence type="ECO:0008006" key="4">
    <source>
        <dbReference type="Google" id="ProtNLM"/>
    </source>
</evidence>
<feature type="transmembrane region" description="Helical" evidence="1">
    <location>
        <begin position="105"/>
        <end position="126"/>
    </location>
</feature>
<evidence type="ECO:0000313" key="2">
    <source>
        <dbReference type="EMBL" id="MBC5780893.1"/>
    </source>
</evidence>
<keyword evidence="1" id="KW-0472">Membrane</keyword>
<sequence>MDNVVHYIIFWWEKYWGSSWYPYLWAAAFLYLLIFERKRKNAGYLIAFQCLLCFLYFCPVTAALIQKCIGGLVYWRVIWLFPVVPALALAVTSLLSRIRKKGLQAVLVIACVGILAVSGTSVWSAGNYVKVSNHQKVPEEAAQVANILLAERSAEDSLIAADNSIAPYLRVYDPSLQLAFGRDGKGARSRNARHLYIRMSAEEPDYKVIGKRARKEKVQILVLQLSQEQKEEAFAAMEHYGYQWVTAVNDYNIFCFPIAKSGKS</sequence>
<gene>
    <name evidence="2" type="ORF">H8Z82_14785</name>
</gene>
<evidence type="ECO:0000256" key="1">
    <source>
        <dbReference type="SAM" id="Phobius"/>
    </source>
</evidence>
<accession>A0ABR7ILK2</accession>
<feature type="transmembrane region" description="Helical" evidence="1">
    <location>
        <begin position="42"/>
        <end position="65"/>
    </location>
</feature>
<evidence type="ECO:0000313" key="3">
    <source>
        <dbReference type="Proteomes" id="UP000649826"/>
    </source>
</evidence>
<dbReference type="RefSeq" id="WP_186995543.1">
    <property type="nucleotide sequence ID" value="NZ_JACOQG010000033.1"/>
</dbReference>
<keyword evidence="1" id="KW-1133">Transmembrane helix</keyword>
<feature type="transmembrane region" description="Helical" evidence="1">
    <location>
        <begin position="77"/>
        <end position="98"/>
    </location>
</feature>
<organism evidence="2 3">
    <name type="scientific">Blautia difficilis</name>
    <dbReference type="NCBI Taxonomy" id="2763027"/>
    <lineage>
        <taxon>Bacteria</taxon>
        <taxon>Bacillati</taxon>
        <taxon>Bacillota</taxon>
        <taxon>Clostridia</taxon>
        <taxon>Lachnospirales</taxon>
        <taxon>Lachnospiraceae</taxon>
        <taxon>Blautia</taxon>
    </lineage>
</organism>
<name>A0ABR7ILK2_9FIRM</name>